<reference evidence="3" key="1">
    <citation type="submission" date="2025-08" db="UniProtKB">
        <authorList>
            <consortium name="Ensembl"/>
        </authorList>
    </citation>
    <scope>IDENTIFICATION</scope>
</reference>
<evidence type="ECO:0000313" key="3">
    <source>
        <dbReference type="Ensembl" id="ENSSANP00000073188.1"/>
    </source>
</evidence>
<keyword evidence="4" id="KW-1185">Reference proteome</keyword>
<dbReference type="Gene3D" id="3.30.420.10">
    <property type="entry name" value="Ribonuclease H-like superfamily/Ribonuclease H"/>
    <property type="match status" value="1"/>
</dbReference>
<dbReference type="GO" id="GO:0006259">
    <property type="term" value="P:DNA metabolic process"/>
    <property type="evidence" value="ECO:0007669"/>
    <property type="project" value="UniProtKB-ARBA"/>
</dbReference>
<dbReference type="GO" id="GO:0004523">
    <property type="term" value="F:RNA-DNA hybrid ribonuclease activity"/>
    <property type="evidence" value="ECO:0007669"/>
    <property type="project" value="InterPro"/>
</dbReference>
<dbReference type="InterPro" id="IPR036397">
    <property type="entry name" value="RNaseH_sf"/>
</dbReference>
<dbReference type="Ensembl" id="ENSSANT00000077812.1">
    <property type="protein sequence ID" value="ENSSANP00000073188.1"/>
    <property type="gene ID" value="ENSSANG00000036509.1"/>
</dbReference>
<dbReference type="Pfam" id="PF00075">
    <property type="entry name" value="RNase_H"/>
    <property type="match status" value="1"/>
</dbReference>
<dbReference type="AlphaFoldDB" id="A0A671QRG3"/>
<accession>A0A671QRG3</accession>
<feature type="domain" description="RNase H type-1" evidence="2">
    <location>
        <begin position="498"/>
        <end position="631"/>
    </location>
</feature>
<evidence type="ECO:0000259" key="2">
    <source>
        <dbReference type="PROSITE" id="PS50879"/>
    </source>
</evidence>
<evidence type="ECO:0000313" key="4">
    <source>
        <dbReference type="Proteomes" id="UP000472260"/>
    </source>
</evidence>
<protein>
    <recommendedName>
        <fullName evidence="5">Reverse transcriptase domain-containing protein</fullName>
    </recommendedName>
</protein>
<dbReference type="CDD" id="cd01650">
    <property type="entry name" value="RT_nLTR_like"/>
    <property type="match status" value="1"/>
</dbReference>
<dbReference type="PROSITE" id="PS50879">
    <property type="entry name" value="RNASE_H_1"/>
    <property type="match status" value="1"/>
</dbReference>
<dbReference type="GO" id="GO:0003676">
    <property type="term" value="F:nucleic acid binding"/>
    <property type="evidence" value="ECO:0007669"/>
    <property type="project" value="InterPro"/>
</dbReference>
<dbReference type="PANTHER" id="PTHR19446">
    <property type="entry name" value="REVERSE TRANSCRIPTASES"/>
    <property type="match status" value="1"/>
</dbReference>
<dbReference type="PROSITE" id="PS50878">
    <property type="entry name" value="RT_POL"/>
    <property type="match status" value="1"/>
</dbReference>
<dbReference type="SUPFAM" id="SSF56672">
    <property type="entry name" value="DNA/RNA polymerases"/>
    <property type="match status" value="1"/>
</dbReference>
<name>A0A671QRG3_9TELE</name>
<dbReference type="SUPFAM" id="SSF53098">
    <property type="entry name" value="Ribonuclease H-like"/>
    <property type="match status" value="1"/>
</dbReference>
<dbReference type="InterPro" id="IPR043502">
    <property type="entry name" value="DNA/RNA_pol_sf"/>
</dbReference>
<dbReference type="Proteomes" id="UP000472260">
    <property type="component" value="Unassembled WGS sequence"/>
</dbReference>
<sequence length="789" mass="90397">MVKHLSETSLNIILSLFNKVWESGKLPADWKHGIIVPIAKPGKDHTQPNNYRPIALTSNLCKLMERMVMSRLVHIIEKKNLFSPYQSGFRKGRSTMDSVLCLEAEIRKAQVNKEVLVGVFFDVEKAYDMMWKEGLLIKLERMEIKGRMYNWIKNFLFKRTIQVRVGSALSQIYPVENGTPQGSVSSPVLFNLMIDDIFTQIDMGIGRSLYADDGALWKRGRNMGHVEKCMQNAVKKVENWASEWGFCFSVAKTQVICFTKRKINPIMNIKMYGQKLEQVSVIRFLGMWMDSKLDFRIHIQKIVDKGKKAINVMRCLAGVEWGACRQSLKRIYCALIRANIDYGSMVYSSASKTQLLKIEAIQSQALRICCGAIRSSPIAAVQVEMDEMPQEIRRLKLKMRYWINIKGHLDSHPVKKVLKDCWEYEYKKLSSFGWTANEEAQNMGISDINIAPSVATSAIPPWLFPMPVVDIQLYEEKHNQERSMLTNIAVQQYIEQTYYSILQIYTDGSKDPESGITAAAVYIPQFKVKISKRISDHISVYTTETIAIFLALQWIEEVQPIRSVICTDSLSVLNSLLSGISTARQDIIFEVMQSLFRIRQSGLMVNFLWVPSHMGVEGNEEADHLAKQALRHAQIDIKVSMSKAEVKGLIANEIRKKWQKEWDSGTKGRHFHHVQEKVGQERRKFGNRKEDVLMSRMRIGHCLLNQCLYRMGKHETGKCDKCGHAESVEHVLIECVAYEGARFQLIQALGSFGINNLSLQVLLGNSPKQSRIFHELIIFLKETRLINRI</sequence>
<dbReference type="CDD" id="cd09276">
    <property type="entry name" value="Rnase_HI_RT_non_LTR"/>
    <property type="match status" value="1"/>
</dbReference>
<feature type="domain" description="Reverse transcriptase" evidence="1">
    <location>
        <begin position="19"/>
        <end position="289"/>
    </location>
</feature>
<proteinExistence type="predicted"/>
<organism evidence="3 4">
    <name type="scientific">Sinocyclocheilus anshuiensis</name>
    <dbReference type="NCBI Taxonomy" id="1608454"/>
    <lineage>
        <taxon>Eukaryota</taxon>
        <taxon>Metazoa</taxon>
        <taxon>Chordata</taxon>
        <taxon>Craniata</taxon>
        <taxon>Vertebrata</taxon>
        <taxon>Euteleostomi</taxon>
        <taxon>Actinopterygii</taxon>
        <taxon>Neopterygii</taxon>
        <taxon>Teleostei</taxon>
        <taxon>Ostariophysi</taxon>
        <taxon>Cypriniformes</taxon>
        <taxon>Cyprinidae</taxon>
        <taxon>Cyprininae</taxon>
        <taxon>Sinocyclocheilus</taxon>
    </lineage>
</organism>
<evidence type="ECO:0000259" key="1">
    <source>
        <dbReference type="PROSITE" id="PS50878"/>
    </source>
</evidence>
<reference evidence="3" key="2">
    <citation type="submission" date="2025-09" db="UniProtKB">
        <authorList>
            <consortium name="Ensembl"/>
        </authorList>
    </citation>
    <scope>IDENTIFICATION</scope>
</reference>
<dbReference type="Pfam" id="PF00078">
    <property type="entry name" value="RVT_1"/>
    <property type="match status" value="1"/>
</dbReference>
<evidence type="ECO:0008006" key="5">
    <source>
        <dbReference type="Google" id="ProtNLM"/>
    </source>
</evidence>
<dbReference type="InterPro" id="IPR002156">
    <property type="entry name" value="RNaseH_domain"/>
</dbReference>
<dbReference type="InterPro" id="IPR000477">
    <property type="entry name" value="RT_dom"/>
</dbReference>
<dbReference type="InterPro" id="IPR012337">
    <property type="entry name" value="RNaseH-like_sf"/>
</dbReference>